<name>A0A1R0GTY1_9FUNG</name>
<feature type="compositionally biased region" description="Basic and acidic residues" evidence="1">
    <location>
        <begin position="15"/>
        <end position="29"/>
    </location>
</feature>
<dbReference type="EMBL" id="LSSL01003566">
    <property type="protein sequence ID" value="OLY80339.1"/>
    <property type="molecule type" value="Genomic_DNA"/>
</dbReference>
<comment type="caution">
    <text evidence="2">The sequence shown here is derived from an EMBL/GenBank/DDBJ whole genome shotgun (WGS) entry which is preliminary data.</text>
</comment>
<dbReference type="Proteomes" id="UP000187455">
    <property type="component" value="Unassembled WGS sequence"/>
</dbReference>
<accession>A0A1R0GTY1</accession>
<feature type="compositionally biased region" description="Basic and acidic residues" evidence="1">
    <location>
        <begin position="41"/>
        <end position="53"/>
    </location>
</feature>
<reference evidence="2 3" key="1">
    <citation type="journal article" date="2016" name="Mol. Biol. Evol.">
        <title>Genome-Wide Survey of Gut Fungi (Harpellales) Reveals the First Horizontally Transferred Ubiquitin Gene from a Mosquito Host.</title>
        <authorList>
            <person name="Wang Y."/>
            <person name="White M.M."/>
            <person name="Kvist S."/>
            <person name="Moncalvo J.M."/>
        </authorList>
    </citation>
    <scope>NUCLEOTIDE SEQUENCE [LARGE SCALE GENOMIC DNA]</scope>
    <source>
        <strain evidence="2 3">ALG-7-W6</strain>
    </source>
</reference>
<feature type="compositionally biased region" description="Basic and acidic residues" evidence="1">
    <location>
        <begin position="62"/>
        <end position="80"/>
    </location>
</feature>
<evidence type="ECO:0000256" key="1">
    <source>
        <dbReference type="SAM" id="MobiDB-lite"/>
    </source>
</evidence>
<gene>
    <name evidence="2" type="ORF">AYI68_g5567</name>
</gene>
<sequence>MMDTARCGQGGPVPEYERDGETPVDKEPEVDQVAVLPRKQRYNEGDVDERHDIQPGGPISRRSREWENNEKKKEGNRADDQTCNYANGSRGDQNQSFEVDLDSYVSIGNLRNGIVIPQPPPLPPALPSSHLLPPKTSKSSHNNCISRSGTGDQLARSFEKYKLDLDFVNAAPKRPDLSTARQSLDIISDFDSLVDLVFSANTTSPQRHPRKRMVVPAACTYNRSAVFSGNSTANLSIYNSFCSNQTVHYRAHMRKVPTKRIRLNRMKIQKALEKMAFSQEIQASA</sequence>
<protein>
    <submittedName>
        <fullName evidence="2">Uncharacterized protein</fullName>
    </submittedName>
</protein>
<evidence type="ECO:0000313" key="3">
    <source>
        <dbReference type="Proteomes" id="UP000187455"/>
    </source>
</evidence>
<feature type="region of interest" description="Disordered" evidence="1">
    <location>
        <begin position="1"/>
        <end position="95"/>
    </location>
</feature>
<feature type="region of interest" description="Disordered" evidence="1">
    <location>
        <begin position="118"/>
        <end position="149"/>
    </location>
</feature>
<evidence type="ECO:0000313" key="2">
    <source>
        <dbReference type="EMBL" id="OLY80339.1"/>
    </source>
</evidence>
<feature type="compositionally biased region" description="Polar residues" evidence="1">
    <location>
        <begin position="136"/>
        <end position="149"/>
    </location>
</feature>
<keyword evidence="3" id="KW-1185">Reference proteome</keyword>
<feature type="compositionally biased region" description="Polar residues" evidence="1">
    <location>
        <begin position="81"/>
        <end position="95"/>
    </location>
</feature>
<organism evidence="2 3">
    <name type="scientific">Smittium mucronatum</name>
    <dbReference type="NCBI Taxonomy" id="133383"/>
    <lineage>
        <taxon>Eukaryota</taxon>
        <taxon>Fungi</taxon>
        <taxon>Fungi incertae sedis</taxon>
        <taxon>Zoopagomycota</taxon>
        <taxon>Kickxellomycotina</taxon>
        <taxon>Harpellomycetes</taxon>
        <taxon>Harpellales</taxon>
        <taxon>Legeriomycetaceae</taxon>
        <taxon>Smittium</taxon>
    </lineage>
</organism>
<dbReference type="AlphaFoldDB" id="A0A1R0GTY1"/>
<proteinExistence type="predicted"/>